<dbReference type="OrthoDB" id="2961863at2759"/>
<dbReference type="Proteomes" id="UP000313359">
    <property type="component" value="Unassembled WGS sequence"/>
</dbReference>
<evidence type="ECO:0000313" key="2">
    <source>
        <dbReference type="EMBL" id="RPD56115.1"/>
    </source>
</evidence>
<name>A0A5C2RYG4_9APHY</name>
<dbReference type="InterPro" id="IPR024079">
    <property type="entry name" value="MetalloPept_cat_dom_sf"/>
</dbReference>
<feature type="chain" id="PRO_5022668965" description="IgA peptidase M64" evidence="1">
    <location>
        <begin position="19"/>
        <end position="616"/>
    </location>
</feature>
<dbReference type="InterPro" id="IPR019026">
    <property type="entry name" value="Peptidase_M64_IgA"/>
</dbReference>
<dbReference type="GO" id="GO:0008237">
    <property type="term" value="F:metallopeptidase activity"/>
    <property type="evidence" value="ECO:0007669"/>
    <property type="project" value="InterPro"/>
</dbReference>
<accession>A0A5C2RYG4</accession>
<keyword evidence="1" id="KW-0732">Signal</keyword>
<keyword evidence="3" id="KW-1185">Reference proteome</keyword>
<dbReference type="AlphaFoldDB" id="A0A5C2RYG4"/>
<reference evidence="2" key="1">
    <citation type="journal article" date="2018" name="Genome Biol. Evol.">
        <title>Genomics and development of Lentinus tigrinus, a white-rot wood-decaying mushroom with dimorphic fruiting bodies.</title>
        <authorList>
            <person name="Wu B."/>
            <person name="Xu Z."/>
            <person name="Knudson A."/>
            <person name="Carlson A."/>
            <person name="Chen N."/>
            <person name="Kovaka S."/>
            <person name="LaButti K."/>
            <person name="Lipzen A."/>
            <person name="Pennachio C."/>
            <person name="Riley R."/>
            <person name="Schakwitz W."/>
            <person name="Umezawa K."/>
            <person name="Ohm R.A."/>
            <person name="Grigoriev I.V."/>
            <person name="Nagy L.G."/>
            <person name="Gibbons J."/>
            <person name="Hibbett D."/>
        </authorList>
    </citation>
    <scope>NUCLEOTIDE SEQUENCE [LARGE SCALE GENOMIC DNA]</scope>
    <source>
        <strain evidence="2">ALCF2SS1-6</strain>
    </source>
</reference>
<organism evidence="2 3">
    <name type="scientific">Lentinus tigrinus ALCF2SS1-6</name>
    <dbReference type="NCBI Taxonomy" id="1328759"/>
    <lineage>
        <taxon>Eukaryota</taxon>
        <taxon>Fungi</taxon>
        <taxon>Dikarya</taxon>
        <taxon>Basidiomycota</taxon>
        <taxon>Agaricomycotina</taxon>
        <taxon>Agaricomycetes</taxon>
        <taxon>Polyporales</taxon>
        <taxon>Polyporaceae</taxon>
        <taxon>Lentinus</taxon>
    </lineage>
</organism>
<dbReference type="Gene3D" id="3.40.390.10">
    <property type="entry name" value="Collagenase (Catalytic Domain)"/>
    <property type="match status" value="1"/>
</dbReference>
<feature type="signal peptide" evidence="1">
    <location>
        <begin position="1"/>
        <end position="18"/>
    </location>
</feature>
<gene>
    <name evidence="2" type="ORF">L227DRAFT_553935</name>
</gene>
<evidence type="ECO:0000256" key="1">
    <source>
        <dbReference type="SAM" id="SignalP"/>
    </source>
</evidence>
<evidence type="ECO:0008006" key="4">
    <source>
        <dbReference type="Google" id="ProtNLM"/>
    </source>
</evidence>
<dbReference type="Pfam" id="PF09471">
    <property type="entry name" value="Peptidase_M64"/>
    <property type="match status" value="1"/>
</dbReference>
<proteinExistence type="predicted"/>
<dbReference type="EMBL" id="ML122290">
    <property type="protein sequence ID" value="RPD56115.1"/>
    <property type="molecule type" value="Genomic_DNA"/>
</dbReference>
<evidence type="ECO:0000313" key="3">
    <source>
        <dbReference type="Proteomes" id="UP000313359"/>
    </source>
</evidence>
<sequence>MRGANLLWILLNVVLVLADDVRRPYELIVLRDTDTLKCTHVALRDTQLFRALPDEGHTTSKFTETPGQERISFIAREEERVWARAEALCGDRHTWDFHTLTLLQSASNSNEAEQIVLRPTYVWEDPLPLEVEPLITSGESDNRVDLVFFADGYTFEEKGKFIEDAFRLAEDISGNQTFYTVKPLLNFWAAFTPSKESGIGSGGKPKDTAFGLYRDGTELRGVYYSKPEVARTACFSLGDQCDYPILMGNDPLYGGLGGEFRVITPSLANGPLVLRHELGHSIIRVGEEYDGGFAYFGVNAAHNTTLDAVPWSHWLTNSSASASTAHTHVHDHDDHTHVPKAARVERSVMPLQDYAWTMLNASAPWSTTFNSSGTYAWHLVRFSLSGLPNAPDLLVELDGKDLGWVPREDIGVDRWHYDIKVNKTLKGGEHEVVFTLKNKTREGEAQLCSVEILEFGDESEFVSTPGHYSLYPTFSEKNETSYRPTNEDCLMRIVTTPNFCKACTEGLWYALLRRVTLIDDLAVGCSPAGERTLDLNLVPLAHLREWPVGVEESYEVTWARDGIEVPEWKNQTSVADEGGALGSYAVKVKYWTEEVRVDPDGLLESEAAYVATTRCA</sequence>
<protein>
    <recommendedName>
        <fullName evidence="4">IgA peptidase M64</fullName>
    </recommendedName>
</protein>